<accession>A0ABQ9GPR1</accession>
<evidence type="ECO:0000313" key="2">
    <source>
        <dbReference type="EMBL" id="KAJ8873983.1"/>
    </source>
</evidence>
<dbReference type="Proteomes" id="UP001159363">
    <property type="component" value="Chromosome 9"/>
</dbReference>
<organism evidence="2 3">
    <name type="scientific">Dryococelus australis</name>
    <dbReference type="NCBI Taxonomy" id="614101"/>
    <lineage>
        <taxon>Eukaryota</taxon>
        <taxon>Metazoa</taxon>
        <taxon>Ecdysozoa</taxon>
        <taxon>Arthropoda</taxon>
        <taxon>Hexapoda</taxon>
        <taxon>Insecta</taxon>
        <taxon>Pterygota</taxon>
        <taxon>Neoptera</taxon>
        <taxon>Polyneoptera</taxon>
        <taxon>Phasmatodea</taxon>
        <taxon>Verophasmatodea</taxon>
        <taxon>Anareolatae</taxon>
        <taxon>Phasmatidae</taxon>
        <taxon>Eurycanthinae</taxon>
        <taxon>Dryococelus</taxon>
    </lineage>
</organism>
<gene>
    <name evidence="2" type="ORF">PR048_024823</name>
</gene>
<feature type="region of interest" description="Disordered" evidence="1">
    <location>
        <begin position="480"/>
        <end position="503"/>
    </location>
</feature>
<evidence type="ECO:0000256" key="1">
    <source>
        <dbReference type="SAM" id="MobiDB-lite"/>
    </source>
</evidence>
<evidence type="ECO:0000313" key="3">
    <source>
        <dbReference type="Proteomes" id="UP001159363"/>
    </source>
</evidence>
<feature type="compositionally biased region" description="Low complexity" evidence="1">
    <location>
        <begin position="654"/>
        <end position="665"/>
    </location>
</feature>
<comment type="caution">
    <text evidence="2">The sequence shown here is derived from an EMBL/GenBank/DDBJ whole genome shotgun (WGS) entry which is preliminary data.</text>
</comment>
<keyword evidence="3" id="KW-1185">Reference proteome</keyword>
<sequence length="682" mass="75420">MALLMSAKESVTPAGRQLAISVNYGKAREPGAPGIMTCHSAASFEFAANPAEHQFHKVSTKRSDINEEKVSLGNIEAKHSTKSSNFKQLKKCAEDKTICGSSQVSSLTSTHNSLSTRLRPQSTVGTNRNPLRQQRHVVGCEAWMELRGPQKIQSATRSEDGAAAVCPSASPCESLNHSATRSEDGAAAACPSASPCESLNHVSTPICSTYPCYLVPSLQLARSLINLVSRRLEVRTAQQQLVQVRVLLARSLINLVSRRLEVRTAQQQLVQVRVLLARSLINLVSRRLEVRTAQQQLVQVRVLLARSLINLVSRRLEVRTAQQQLVQVRVLLARSLINLVSRRLEVRTAQQQLVRVRILGESLNHLARSLINLVSRRLEVRTAQQQLVRVRILAPIQPYRAYRPLGVTVVERLACSSPTKAIRVQYPAGSESCRTMPFVRGVSQGSPVFPALSFWHSSIHHPPSSTLKISMGREIREIPDKTRRPTASSDTIPTCEKSVTRPGIEPGLPWSEASVHINARISKFFIRHALDDSEPIADLQGNKWRVAYCQVWSNWLLSEAAGNAETSELQVYTGLRSLADRRDWPTCILHASEVRCRGQHVTMWERAAWGRPLCGGVIKRRRLPLIAGCAAPPLIGHYERPSGHSQGRRGVVLVPGGPHKAGPRLAPLPLPPHHDTRSRILC</sequence>
<name>A0ABQ9GPR1_9NEOP</name>
<feature type="region of interest" description="Disordered" evidence="1">
    <location>
        <begin position="654"/>
        <end position="677"/>
    </location>
</feature>
<protein>
    <submittedName>
        <fullName evidence="2">Uncharacterized protein</fullName>
    </submittedName>
</protein>
<proteinExistence type="predicted"/>
<reference evidence="2 3" key="1">
    <citation type="submission" date="2023-02" db="EMBL/GenBank/DDBJ databases">
        <title>LHISI_Scaffold_Assembly.</title>
        <authorList>
            <person name="Stuart O.P."/>
            <person name="Cleave R."/>
            <person name="Magrath M.J.L."/>
            <person name="Mikheyev A.S."/>
        </authorList>
    </citation>
    <scope>NUCLEOTIDE SEQUENCE [LARGE SCALE GENOMIC DNA]</scope>
    <source>
        <strain evidence="2">Daus_M_001</strain>
        <tissue evidence="2">Leg muscle</tissue>
    </source>
</reference>
<dbReference type="EMBL" id="JARBHB010000010">
    <property type="protein sequence ID" value="KAJ8873983.1"/>
    <property type="molecule type" value="Genomic_DNA"/>
</dbReference>